<evidence type="ECO:0000313" key="2">
    <source>
        <dbReference type="EMBL" id="KAK0644153.1"/>
    </source>
</evidence>
<protein>
    <submittedName>
        <fullName evidence="2">Uncharacterized protein</fullName>
    </submittedName>
</protein>
<dbReference type="Proteomes" id="UP001174936">
    <property type="component" value="Unassembled WGS sequence"/>
</dbReference>
<feature type="compositionally biased region" description="Low complexity" evidence="1">
    <location>
        <begin position="154"/>
        <end position="163"/>
    </location>
</feature>
<gene>
    <name evidence="2" type="ORF">B0T16DRAFT_495038</name>
</gene>
<proteinExistence type="predicted"/>
<evidence type="ECO:0000313" key="3">
    <source>
        <dbReference type="Proteomes" id="UP001174936"/>
    </source>
</evidence>
<feature type="compositionally biased region" description="Pro residues" evidence="1">
    <location>
        <begin position="205"/>
        <end position="220"/>
    </location>
</feature>
<reference evidence="2" key="1">
    <citation type="submission" date="2023-06" db="EMBL/GenBank/DDBJ databases">
        <title>Genome-scale phylogeny and comparative genomics of the fungal order Sordariales.</title>
        <authorList>
            <consortium name="Lawrence Berkeley National Laboratory"/>
            <person name="Hensen N."/>
            <person name="Bonometti L."/>
            <person name="Westerberg I."/>
            <person name="Brannstrom I.O."/>
            <person name="Guillou S."/>
            <person name="Cros-Aarteil S."/>
            <person name="Calhoun S."/>
            <person name="Haridas S."/>
            <person name="Kuo A."/>
            <person name="Mondo S."/>
            <person name="Pangilinan J."/>
            <person name="Riley R."/>
            <person name="Labutti K."/>
            <person name="Andreopoulos B."/>
            <person name="Lipzen A."/>
            <person name="Chen C."/>
            <person name="Yanf M."/>
            <person name="Daum C."/>
            <person name="Ng V."/>
            <person name="Clum A."/>
            <person name="Steindorff A."/>
            <person name="Ohm R."/>
            <person name="Martin F."/>
            <person name="Silar P."/>
            <person name="Natvig D."/>
            <person name="Lalanne C."/>
            <person name="Gautier V."/>
            <person name="Ament-Velasquez S.L."/>
            <person name="Kruys A."/>
            <person name="Hutchinson M.I."/>
            <person name="Powell A.J."/>
            <person name="Barry K."/>
            <person name="Miller A.N."/>
            <person name="Grigoriev I.V."/>
            <person name="Debuchy R."/>
            <person name="Gladieux P."/>
            <person name="Thoren M.H."/>
            <person name="Johannesson H."/>
        </authorList>
    </citation>
    <scope>NUCLEOTIDE SEQUENCE</scope>
    <source>
        <strain evidence="2">SMH2532-1</strain>
    </source>
</reference>
<accession>A0AA40CNT1</accession>
<comment type="caution">
    <text evidence="2">The sequence shown here is derived from an EMBL/GenBank/DDBJ whole genome shotgun (WGS) entry which is preliminary data.</text>
</comment>
<dbReference type="AlphaFoldDB" id="A0AA40CNT1"/>
<evidence type="ECO:0000256" key="1">
    <source>
        <dbReference type="SAM" id="MobiDB-lite"/>
    </source>
</evidence>
<organism evidence="2 3">
    <name type="scientific">Cercophora newfieldiana</name>
    <dbReference type="NCBI Taxonomy" id="92897"/>
    <lineage>
        <taxon>Eukaryota</taxon>
        <taxon>Fungi</taxon>
        <taxon>Dikarya</taxon>
        <taxon>Ascomycota</taxon>
        <taxon>Pezizomycotina</taxon>
        <taxon>Sordariomycetes</taxon>
        <taxon>Sordariomycetidae</taxon>
        <taxon>Sordariales</taxon>
        <taxon>Lasiosphaeriaceae</taxon>
        <taxon>Cercophora</taxon>
    </lineage>
</organism>
<name>A0AA40CNT1_9PEZI</name>
<sequence length="450" mass="51640">MLTTPRSNVARRTSTKFSRFAIVSSHFWYPHRKIKTPFPFFTVSFDLFPGFFLTPRSFLNQEPRFAPGGPSPLRFPPSWNLGPKEKQFIIENLAHAPFKMPSRFPTKLPHRRESDELSLLNFYELEPSRRSASRGTRRSSSATVRADLRERLRSSALERSGLSPKPSQDSKRQSPLQDDQPQAKRRKKSQRLSAVYLEHDNMAPAPSPPIKAEPGTPKPPAKSEIGMIPKVKTESETELESAIARGIPLDYCRITEDGTFKAGPSEGEMNLWRALIKYEEVPTKFQDFWRELRRRGRQVLGGRNIPTMKDTRQYIVDIYTEYVSLVFPVKVLKTILAGDGVIDRELLAGKKHRGLLANHEIKMSVKKLCPVGFNVNFLMSSLEIEGFPRAPMKDYLEKIQVPPPPDIIGWYLKNWNGKQQLQKAMERIRGQYGYYEEFDWDEFGLGISVI</sequence>
<feature type="region of interest" description="Disordered" evidence="1">
    <location>
        <begin position="128"/>
        <end position="225"/>
    </location>
</feature>
<keyword evidence="3" id="KW-1185">Reference proteome</keyword>
<dbReference type="EMBL" id="JAULSV010000005">
    <property type="protein sequence ID" value="KAK0644153.1"/>
    <property type="molecule type" value="Genomic_DNA"/>
</dbReference>